<dbReference type="GeneID" id="106672741"/>
<dbReference type="PANTHER" id="PTHR47966:SF51">
    <property type="entry name" value="BETA-SITE APP-CLEAVING ENZYME, ISOFORM A-RELATED"/>
    <property type="match status" value="1"/>
</dbReference>
<dbReference type="InterPro" id="IPR001461">
    <property type="entry name" value="Aspartic_peptidase_A1"/>
</dbReference>
<dbReference type="InterPro" id="IPR021109">
    <property type="entry name" value="Peptidase_aspartic_dom_sf"/>
</dbReference>
<reference evidence="6" key="1">
    <citation type="submission" date="2022-01" db="UniProtKB">
        <authorList>
            <consortium name="EnsemblMetazoa"/>
        </authorList>
    </citation>
    <scope>IDENTIFICATION</scope>
</reference>
<dbReference type="OMA" id="HNRYEYE"/>
<dbReference type="Gene3D" id="2.40.70.10">
    <property type="entry name" value="Acid Proteases"/>
    <property type="match status" value="3"/>
</dbReference>
<dbReference type="PRINTS" id="PR00792">
    <property type="entry name" value="PEPSIN"/>
</dbReference>
<dbReference type="Proteomes" id="UP000494040">
    <property type="component" value="Unassembled WGS sequence"/>
</dbReference>
<dbReference type="InterPro" id="IPR033121">
    <property type="entry name" value="PEPTIDASE_A1"/>
</dbReference>
<dbReference type="Pfam" id="PF00026">
    <property type="entry name" value="Asp"/>
    <property type="match status" value="2"/>
</dbReference>
<dbReference type="FunFam" id="2.40.70.10:FF:000008">
    <property type="entry name" value="Cathepsin D"/>
    <property type="match status" value="1"/>
</dbReference>
<dbReference type="KEGG" id="clec:106672741"/>
<feature type="chain" id="PRO_5035227361" description="Peptidase A1 domain-containing protein" evidence="4">
    <location>
        <begin position="19"/>
        <end position="279"/>
    </location>
</feature>
<dbReference type="RefSeq" id="XP_024081389.1">
    <property type="nucleotide sequence ID" value="XM_024225621.1"/>
</dbReference>
<evidence type="ECO:0000259" key="5">
    <source>
        <dbReference type="PROSITE" id="PS51767"/>
    </source>
</evidence>
<dbReference type="GO" id="GO:0004190">
    <property type="term" value="F:aspartic-type endopeptidase activity"/>
    <property type="evidence" value="ECO:0007669"/>
    <property type="project" value="UniProtKB-KW"/>
</dbReference>
<keyword evidence="7" id="KW-1185">Reference proteome</keyword>
<dbReference type="PROSITE" id="PS51767">
    <property type="entry name" value="PEPTIDASE_A1"/>
    <property type="match status" value="1"/>
</dbReference>
<evidence type="ECO:0000256" key="1">
    <source>
        <dbReference type="ARBA" id="ARBA00007447"/>
    </source>
</evidence>
<keyword evidence="3" id="KW-0645">Protease</keyword>
<dbReference type="PANTHER" id="PTHR47966">
    <property type="entry name" value="BETA-SITE APP-CLEAVING ENZYME, ISOFORM A-RELATED"/>
    <property type="match status" value="1"/>
</dbReference>
<feature type="domain" description="Peptidase A1" evidence="5">
    <location>
        <begin position="66"/>
        <end position="279"/>
    </location>
</feature>
<evidence type="ECO:0000256" key="3">
    <source>
        <dbReference type="RuleBase" id="RU000454"/>
    </source>
</evidence>
<feature type="signal peptide" evidence="4">
    <location>
        <begin position="1"/>
        <end position="18"/>
    </location>
</feature>
<comment type="similarity">
    <text evidence="1 3">Belongs to the peptidase A1 family.</text>
</comment>
<feature type="disulfide bond" evidence="2">
    <location>
        <begin position="97"/>
        <end position="101"/>
    </location>
</feature>
<evidence type="ECO:0000256" key="4">
    <source>
        <dbReference type="SAM" id="SignalP"/>
    </source>
</evidence>
<evidence type="ECO:0000313" key="6">
    <source>
        <dbReference type="EnsemblMetazoa" id="XP_024081389.1"/>
    </source>
</evidence>
<accession>A0A8I6SD10</accession>
<evidence type="ECO:0000256" key="2">
    <source>
        <dbReference type="PIRSR" id="PIRSR601461-2"/>
    </source>
</evidence>
<dbReference type="SUPFAM" id="SSF50630">
    <property type="entry name" value="Acid proteases"/>
    <property type="match status" value="1"/>
</dbReference>
<name>A0A8I6SD10_CIMLE</name>
<keyword evidence="2" id="KW-1015">Disulfide bond</keyword>
<evidence type="ECO:0000313" key="7">
    <source>
        <dbReference type="Proteomes" id="UP000494040"/>
    </source>
</evidence>
<keyword evidence="3" id="KW-0378">Hydrolase</keyword>
<dbReference type="GO" id="GO:0006508">
    <property type="term" value="P:proteolysis"/>
    <property type="evidence" value="ECO:0007669"/>
    <property type="project" value="UniProtKB-KW"/>
</dbReference>
<dbReference type="AlphaFoldDB" id="A0A8I6SD10"/>
<dbReference type="PROSITE" id="PS00141">
    <property type="entry name" value="ASP_PROTEASE"/>
    <property type="match status" value="1"/>
</dbReference>
<organism evidence="6 7">
    <name type="scientific">Cimex lectularius</name>
    <name type="common">Bed bug</name>
    <name type="synonym">Acanthia lectularia</name>
    <dbReference type="NCBI Taxonomy" id="79782"/>
    <lineage>
        <taxon>Eukaryota</taxon>
        <taxon>Metazoa</taxon>
        <taxon>Ecdysozoa</taxon>
        <taxon>Arthropoda</taxon>
        <taxon>Hexapoda</taxon>
        <taxon>Insecta</taxon>
        <taxon>Pterygota</taxon>
        <taxon>Neoptera</taxon>
        <taxon>Paraneoptera</taxon>
        <taxon>Hemiptera</taxon>
        <taxon>Heteroptera</taxon>
        <taxon>Panheteroptera</taxon>
        <taxon>Cimicomorpha</taxon>
        <taxon>Cimicidae</taxon>
        <taxon>Cimex</taxon>
    </lineage>
</organism>
<dbReference type="OrthoDB" id="771136at2759"/>
<keyword evidence="4" id="KW-0732">Signal</keyword>
<dbReference type="EnsemblMetazoa" id="XM_024225621.1">
    <property type="protein sequence ID" value="XP_024081389.1"/>
    <property type="gene ID" value="LOC106672741"/>
</dbReference>
<dbReference type="InterPro" id="IPR001969">
    <property type="entry name" value="Aspartic_peptidase_AS"/>
</dbReference>
<sequence>MMVTRAIIFLLITGICSANLRVKLHKFTQGAEEIVNFTQRTSFSSEPTLNTSVIIEPLTNYHNVQYYGEIHIGNPPQKFNVLFDTGSSNLWVPSILCNETCERLNKYDSSKSSTYVGNGTYIYLNFLSGTIEGVFSSDDFYMGGHRVRGQLFAETNNHRDGDMFDGIFGLAFSALSAGDVTPPFFTMLDQQVVTKGVFSFFLSSDSDVVPGGEIVFGGWDEKHNYFNLFQLPGEDTYCLVGFKPVRQDFSFWILGDVFLAKYYTIFNVDDETISFNEYK</sequence>
<protein>
    <recommendedName>
        <fullName evidence="5">Peptidase A1 domain-containing protein</fullName>
    </recommendedName>
</protein>
<keyword evidence="3" id="KW-0064">Aspartyl protease</keyword>
<proteinExistence type="inferred from homology"/>